<dbReference type="EMBL" id="CP022098">
    <property type="protein sequence ID" value="ATB35101.1"/>
    <property type="molecule type" value="Genomic_DNA"/>
</dbReference>
<feature type="transmembrane region" description="Helical" evidence="1">
    <location>
        <begin position="114"/>
        <end position="135"/>
    </location>
</feature>
<feature type="transmembrane region" description="Helical" evidence="1">
    <location>
        <begin position="80"/>
        <end position="102"/>
    </location>
</feature>
<proteinExistence type="predicted"/>
<evidence type="ECO:0000256" key="1">
    <source>
        <dbReference type="SAM" id="Phobius"/>
    </source>
</evidence>
<dbReference type="AlphaFoldDB" id="A0A250IVC4"/>
<keyword evidence="1" id="KW-0812">Transmembrane</keyword>
<feature type="domain" description="2TM" evidence="2">
    <location>
        <begin position="74"/>
        <end position="129"/>
    </location>
</feature>
<dbReference type="Pfam" id="PF13239">
    <property type="entry name" value="2TM"/>
    <property type="match status" value="1"/>
</dbReference>
<keyword evidence="1" id="KW-0472">Membrane</keyword>
<dbReference type="KEGG" id="cfus:CYFUS_000513"/>
<reference evidence="3 4" key="1">
    <citation type="submission" date="2017-06" db="EMBL/GenBank/DDBJ databases">
        <title>Sequencing and comparative analysis of myxobacterial genomes.</title>
        <authorList>
            <person name="Rupp O."/>
            <person name="Goesmann A."/>
            <person name="Sogaard-Andersen L."/>
        </authorList>
    </citation>
    <scope>NUCLEOTIDE SEQUENCE [LARGE SCALE GENOMIC DNA]</scope>
    <source>
        <strain evidence="3 4">DSM 52655</strain>
    </source>
</reference>
<organism evidence="3 4">
    <name type="scientific">Cystobacter fuscus</name>
    <dbReference type="NCBI Taxonomy" id="43"/>
    <lineage>
        <taxon>Bacteria</taxon>
        <taxon>Pseudomonadati</taxon>
        <taxon>Myxococcota</taxon>
        <taxon>Myxococcia</taxon>
        <taxon>Myxococcales</taxon>
        <taxon>Cystobacterineae</taxon>
        <taxon>Archangiaceae</taxon>
        <taxon>Cystobacter</taxon>
    </lineage>
</organism>
<evidence type="ECO:0000259" key="2">
    <source>
        <dbReference type="Pfam" id="PF13239"/>
    </source>
</evidence>
<gene>
    <name evidence="3" type="ORF">CYFUS_000513</name>
</gene>
<name>A0A250IVC4_9BACT</name>
<evidence type="ECO:0000313" key="3">
    <source>
        <dbReference type="EMBL" id="ATB35101.1"/>
    </source>
</evidence>
<evidence type="ECO:0000313" key="4">
    <source>
        <dbReference type="Proteomes" id="UP000217257"/>
    </source>
</evidence>
<dbReference type="RefSeq" id="WP_095983770.1">
    <property type="nucleotide sequence ID" value="NZ_CP022098.1"/>
</dbReference>
<accession>A0A250IVC4</accession>
<dbReference type="InterPro" id="IPR025698">
    <property type="entry name" value="2TM_dom"/>
</dbReference>
<dbReference type="Proteomes" id="UP000217257">
    <property type="component" value="Chromosome"/>
</dbReference>
<protein>
    <recommendedName>
        <fullName evidence="2">2TM domain-containing protein</fullName>
    </recommendedName>
</protein>
<keyword evidence="1" id="KW-1133">Transmembrane helix</keyword>
<sequence>MADTRQQPPRFTQDEAAEIVREATSRMLEGRHEHPSTGSRQLTREDLLSLAHELGVSEDAVDQVLADRAKRRKHQSRRRGALIGLAAHGMSYGIVMSGLALVDVMSGPGWWFQWPAVAWGMGLAFHVMGLVLGALKRAGTE</sequence>